<proteinExistence type="predicted"/>
<dbReference type="RefSeq" id="WP_129259237.1">
    <property type="nucleotide sequence ID" value="NZ_SDKC01000001.1"/>
</dbReference>
<dbReference type="EMBL" id="SDKC01000001">
    <property type="protein sequence ID" value="RXS76510.1"/>
    <property type="molecule type" value="Genomic_DNA"/>
</dbReference>
<dbReference type="Pfam" id="PF23023">
    <property type="entry name" value="Anti-Pycsar_Apyc1"/>
    <property type="match status" value="1"/>
</dbReference>
<comment type="caution">
    <text evidence="1">The sequence shown here is derived from an EMBL/GenBank/DDBJ whole genome shotgun (WGS) entry which is preliminary data.</text>
</comment>
<evidence type="ECO:0000313" key="1">
    <source>
        <dbReference type="EMBL" id="RXS76510.1"/>
    </source>
</evidence>
<evidence type="ECO:0000313" key="2">
    <source>
        <dbReference type="Proteomes" id="UP000290106"/>
    </source>
</evidence>
<dbReference type="InterPro" id="IPR036866">
    <property type="entry name" value="RibonucZ/Hydroxyglut_hydro"/>
</dbReference>
<dbReference type="PANTHER" id="PTHR42663:SF6">
    <property type="entry name" value="HYDROLASE C777.06C-RELATED"/>
    <property type="match status" value="1"/>
</dbReference>
<name>A0A4Q1RL33_9FIRM</name>
<keyword evidence="2" id="KW-1185">Reference proteome</keyword>
<dbReference type="AlphaFoldDB" id="A0A4Q1RL33"/>
<protein>
    <submittedName>
        <fullName evidence="1">Uncharacterized protein</fullName>
    </submittedName>
</protein>
<dbReference type="SUPFAM" id="SSF56281">
    <property type="entry name" value="Metallo-hydrolase/oxidoreductase"/>
    <property type="match status" value="1"/>
</dbReference>
<dbReference type="OrthoDB" id="9781189at2"/>
<dbReference type="Proteomes" id="UP000290106">
    <property type="component" value="Unassembled WGS sequence"/>
</dbReference>
<gene>
    <name evidence="1" type="ORF">ETP43_15725</name>
</gene>
<sequence>MKIKYLGTAAAEGIPALFCRCDICKEARKRGGREIRTRSQAIIDEKLLIDFPADSYLHILHYNMDFSSIEHLLITHSHDDHFYPFDLLMRMSEYGHDMGAKVLHIYGNSVVGNLLKEFSDRFSVPEVWNYMQFHELTPFEKFKIEDYTIYPLPSRHMRTETALIYLIEHNGKTILYGNDSSMFYDEVWEFLKGRTLDCVSLDCTMGRTPSNFSHMNYEDNVAVKKRLEELGCTTPDTRWICVHFSHNGQMLYREMTELAAVDNFEVAWDGMEVGF</sequence>
<dbReference type="PANTHER" id="PTHR42663">
    <property type="entry name" value="HYDROLASE C777.06C-RELATED-RELATED"/>
    <property type="match status" value="1"/>
</dbReference>
<dbReference type="Gene3D" id="3.60.15.10">
    <property type="entry name" value="Ribonuclease Z/Hydroxyacylglutathione hydrolase-like"/>
    <property type="match status" value="1"/>
</dbReference>
<accession>A0A4Q1RL33</accession>
<organism evidence="1 2">
    <name type="scientific">Blautia faecicola</name>
    <dbReference type="NCBI Taxonomy" id="2509240"/>
    <lineage>
        <taxon>Bacteria</taxon>
        <taxon>Bacillati</taxon>
        <taxon>Bacillota</taxon>
        <taxon>Clostridia</taxon>
        <taxon>Lachnospirales</taxon>
        <taxon>Lachnospiraceae</taxon>
        <taxon>Blautia</taxon>
    </lineage>
</organism>
<reference evidence="1 2" key="1">
    <citation type="submission" date="2019-01" db="EMBL/GenBank/DDBJ databases">
        <title>Blautia sp. nov. KGMB01111 isolated human feces.</title>
        <authorList>
            <person name="Park J.-E."/>
            <person name="Kim J.-S."/>
            <person name="Park S.-H."/>
        </authorList>
    </citation>
    <scope>NUCLEOTIDE SEQUENCE [LARGE SCALE GENOMIC DNA]</scope>
    <source>
        <strain evidence="1 2">KGMB01111</strain>
    </source>
</reference>